<comment type="caution">
    <text evidence="2">The sequence shown here is derived from an EMBL/GenBank/DDBJ whole genome shotgun (WGS) entry which is preliminary data.</text>
</comment>
<evidence type="ECO:0000313" key="3">
    <source>
        <dbReference type="Proteomes" id="UP000189681"/>
    </source>
</evidence>
<dbReference type="Gene3D" id="3.40.50.1010">
    <property type="entry name" value="5'-nuclease"/>
    <property type="match status" value="1"/>
</dbReference>
<dbReference type="CDD" id="cd09874">
    <property type="entry name" value="PIN_MT3492-like"/>
    <property type="match status" value="1"/>
</dbReference>
<dbReference type="SUPFAM" id="SSF88723">
    <property type="entry name" value="PIN domain-like"/>
    <property type="match status" value="1"/>
</dbReference>
<evidence type="ECO:0000313" key="2">
    <source>
        <dbReference type="EMBL" id="OOP55353.1"/>
    </source>
</evidence>
<organism evidence="2 3">
    <name type="scientific">Candidatus Brocadia carolinensis</name>
    <dbReference type="NCBI Taxonomy" id="1004156"/>
    <lineage>
        <taxon>Bacteria</taxon>
        <taxon>Pseudomonadati</taxon>
        <taxon>Planctomycetota</taxon>
        <taxon>Candidatus Brocadiia</taxon>
        <taxon>Candidatus Brocadiales</taxon>
        <taxon>Candidatus Brocadiaceae</taxon>
        <taxon>Candidatus Brocadia</taxon>
    </lineage>
</organism>
<proteinExistence type="predicted"/>
<dbReference type="InterPro" id="IPR002716">
    <property type="entry name" value="PIN_dom"/>
</dbReference>
<protein>
    <recommendedName>
        <fullName evidence="1">PIN domain-containing protein</fullName>
    </recommendedName>
</protein>
<reference evidence="2 3" key="1">
    <citation type="journal article" date="2017" name="Water Res.">
        <title>Discovery and metagenomic analysis of an anammox bacterial enrichment related to Candidatus "Brocadia caroliniensis" in a full-scale glycerol-fed nitritation-denitritation separate centrate treatment process.</title>
        <authorList>
            <person name="Park H."/>
            <person name="Brotto A.C."/>
            <person name="van Loosdrecht M.C."/>
            <person name="Chandran K."/>
        </authorList>
    </citation>
    <scope>NUCLEOTIDE SEQUENCE [LARGE SCALE GENOMIC DNA]</scope>
    <source>
        <strain evidence="2">26THWARD</strain>
    </source>
</reference>
<gene>
    <name evidence="2" type="ORF">AYP45_14960</name>
</gene>
<evidence type="ECO:0000259" key="1">
    <source>
        <dbReference type="Pfam" id="PF01850"/>
    </source>
</evidence>
<dbReference type="STRING" id="1004156.AYP45_14960"/>
<dbReference type="Proteomes" id="UP000189681">
    <property type="component" value="Unassembled WGS sequence"/>
</dbReference>
<dbReference type="EMBL" id="AYTS01000148">
    <property type="protein sequence ID" value="OOP55353.1"/>
    <property type="molecule type" value="Genomic_DNA"/>
</dbReference>
<dbReference type="Pfam" id="PF01850">
    <property type="entry name" value="PIN"/>
    <property type="match status" value="1"/>
</dbReference>
<feature type="domain" description="PIN" evidence="1">
    <location>
        <begin position="4"/>
        <end position="137"/>
    </location>
</feature>
<name>A0A1V4AQF4_9BACT</name>
<dbReference type="InterPro" id="IPR029060">
    <property type="entry name" value="PIN-like_dom_sf"/>
</dbReference>
<dbReference type="AlphaFoldDB" id="A0A1V4AQF4"/>
<accession>A0A1V4AQF4</accession>
<sequence>MIFYYLDASAWVKRYYQEDGTSWIQSLFTHKQVLACSSLGMIEVMATLSRKRKALEISLSQSKLKAQELEDDWKHFIQVQMTDAIVHIAKELTMKLSLRGSDAVHLSSALLLQRRFAKKSEQLVMVTSDHELKEAAKSSRLDVIDPTEQIDINMS</sequence>